<evidence type="ECO:0000313" key="3">
    <source>
        <dbReference type="Proteomes" id="UP000031036"/>
    </source>
</evidence>
<gene>
    <name evidence="2" type="ORF">Tcan_08078</name>
</gene>
<comment type="caution">
    <text evidence="2">The sequence shown here is derived from an EMBL/GenBank/DDBJ whole genome shotgun (WGS) entry which is preliminary data.</text>
</comment>
<evidence type="ECO:0000313" key="2">
    <source>
        <dbReference type="EMBL" id="KHN71240.1"/>
    </source>
</evidence>
<dbReference type="Proteomes" id="UP000031036">
    <property type="component" value="Unassembled WGS sequence"/>
</dbReference>
<name>A0A0B2UQS5_TOXCA</name>
<reference evidence="2 3" key="1">
    <citation type="submission" date="2014-11" db="EMBL/GenBank/DDBJ databases">
        <title>Genetic blueprint of the zoonotic pathogen Toxocara canis.</title>
        <authorList>
            <person name="Zhu X.-Q."/>
            <person name="Korhonen P.K."/>
            <person name="Cai H."/>
            <person name="Young N.D."/>
            <person name="Nejsum P."/>
            <person name="von Samson-Himmelstjerna G."/>
            <person name="Boag P.R."/>
            <person name="Tan P."/>
            <person name="Li Q."/>
            <person name="Min J."/>
            <person name="Yang Y."/>
            <person name="Wang X."/>
            <person name="Fang X."/>
            <person name="Hall R.S."/>
            <person name="Hofmann A."/>
            <person name="Sternberg P.W."/>
            <person name="Jex A.R."/>
            <person name="Gasser R.B."/>
        </authorList>
    </citation>
    <scope>NUCLEOTIDE SEQUENCE [LARGE SCALE GENOMIC DNA]</scope>
    <source>
        <strain evidence="2">PN_DK_2014</strain>
    </source>
</reference>
<proteinExistence type="predicted"/>
<protein>
    <submittedName>
        <fullName evidence="2">Uncharacterized protein</fullName>
    </submittedName>
</protein>
<keyword evidence="3" id="KW-1185">Reference proteome</keyword>
<evidence type="ECO:0000256" key="1">
    <source>
        <dbReference type="SAM" id="MobiDB-lite"/>
    </source>
</evidence>
<sequence>MREKFGKGVEESRNHESLQNTNFIRKREQITHLAHSVRRMMIRSSSSVDSGNDASVSSRIFSWPSKLRKDESSPSSTLQTPDSMRSVFFEIAADWPFIDDEIE</sequence>
<dbReference type="EMBL" id="JPKZ01022562">
    <property type="protein sequence ID" value="KHN71240.1"/>
    <property type="molecule type" value="Genomic_DNA"/>
</dbReference>
<dbReference type="AlphaFoldDB" id="A0A0B2UQS5"/>
<feature type="compositionally biased region" description="Basic and acidic residues" evidence="1">
    <location>
        <begin position="1"/>
        <end position="16"/>
    </location>
</feature>
<accession>A0A0B2UQS5</accession>
<organism evidence="2 3">
    <name type="scientific">Toxocara canis</name>
    <name type="common">Canine roundworm</name>
    <dbReference type="NCBI Taxonomy" id="6265"/>
    <lineage>
        <taxon>Eukaryota</taxon>
        <taxon>Metazoa</taxon>
        <taxon>Ecdysozoa</taxon>
        <taxon>Nematoda</taxon>
        <taxon>Chromadorea</taxon>
        <taxon>Rhabditida</taxon>
        <taxon>Spirurina</taxon>
        <taxon>Ascaridomorpha</taxon>
        <taxon>Ascaridoidea</taxon>
        <taxon>Toxocaridae</taxon>
        <taxon>Toxocara</taxon>
    </lineage>
</organism>
<feature type="region of interest" description="Disordered" evidence="1">
    <location>
        <begin position="1"/>
        <end position="22"/>
    </location>
</feature>